<proteinExistence type="predicted"/>
<evidence type="ECO:0000313" key="2">
    <source>
        <dbReference type="EMBL" id="GBB99922.1"/>
    </source>
</evidence>
<accession>A0A2Z6RFX1</accession>
<dbReference type="EMBL" id="BEXD01002984">
    <property type="protein sequence ID" value="GBB99922.1"/>
    <property type="molecule type" value="Genomic_DNA"/>
</dbReference>
<dbReference type="AlphaFoldDB" id="A0A2Z6RFX1"/>
<feature type="region of interest" description="Disordered" evidence="1">
    <location>
        <begin position="91"/>
        <end position="112"/>
    </location>
</feature>
<sequence>MVLKISHYTKTLNSREISFDKDKSLRNFIENDQINLLITWPDDDQIRHTFDQSRQIVCNLTEYLGMLIPDIIPINSLQLYILIMPNKTEISDSNNENMRDSENLNENLNENSNENLSNCDLSQIISHVAKEMDLLRQRKNERNEMDINEKSRNSSLNECKKQLSFIEMAKTDNTISADFDNVIFVTKNGIDIQEMIYQCEKHNVYTSRNIERAIKTNNTRIINSTSINSNQANHIVSFFTKNENTEMRFIKQ</sequence>
<gene>
    <name evidence="2" type="ORF">RclHR1_36840001</name>
</gene>
<keyword evidence="3" id="KW-1185">Reference proteome</keyword>
<evidence type="ECO:0000313" key="3">
    <source>
        <dbReference type="Proteomes" id="UP000247702"/>
    </source>
</evidence>
<comment type="caution">
    <text evidence="2">The sequence shown here is derived from an EMBL/GenBank/DDBJ whole genome shotgun (WGS) entry which is preliminary data.</text>
</comment>
<organism evidence="2 3">
    <name type="scientific">Rhizophagus clarus</name>
    <dbReference type="NCBI Taxonomy" id="94130"/>
    <lineage>
        <taxon>Eukaryota</taxon>
        <taxon>Fungi</taxon>
        <taxon>Fungi incertae sedis</taxon>
        <taxon>Mucoromycota</taxon>
        <taxon>Glomeromycotina</taxon>
        <taxon>Glomeromycetes</taxon>
        <taxon>Glomerales</taxon>
        <taxon>Glomeraceae</taxon>
        <taxon>Rhizophagus</taxon>
    </lineage>
</organism>
<protein>
    <submittedName>
        <fullName evidence="2">Uncharacterized protein</fullName>
    </submittedName>
</protein>
<evidence type="ECO:0000256" key="1">
    <source>
        <dbReference type="SAM" id="MobiDB-lite"/>
    </source>
</evidence>
<dbReference type="Proteomes" id="UP000247702">
    <property type="component" value="Unassembled WGS sequence"/>
</dbReference>
<name>A0A2Z6RFX1_9GLOM</name>
<reference evidence="2 3" key="1">
    <citation type="submission" date="2017-11" db="EMBL/GenBank/DDBJ databases">
        <title>The genome of Rhizophagus clarus HR1 reveals common genetic basis of auxotrophy among arbuscular mycorrhizal fungi.</title>
        <authorList>
            <person name="Kobayashi Y."/>
        </authorList>
    </citation>
    <scope>NUCLEOTIDE SEQUENCE [LARGE SCALE GENOMIC DNA]</scope>
    <source>
        <strain evidence="2 3">HR1</strain>
    </source>
</reference>